<dbReference type="PROSITE" id="PS00086">
    <property type="entry name" value="CYTOCHROME_P450"/>
    <property type="match status" value="1"/>
</dbReference>
<evidence type="ECO:0000256" key="9">
    <source>
        <dbReference type="ARBA" id="ARBA00023033"/>
    </source>
</evidence>
<dbReference type="Gene3D" id="1.10.630.10">
    <property type="entry name" value="Cytochrome P450"/>
    <property type="match status" value="1"/>
</dbReference>
<reference evidence="15" key="1">
    <citation type="journal article" date="2019" name="BMC Genomics">
        <title>A new reference genome for Sorghum bicolor reveals high levels of sequence similarity between sweet and grain genotypes: implications for the genetics of sugar metabolism.</title>
        <authorList>
            <person name="Cooper E.A."/>
            <person name="Brenton Z.W."/>
            <person name="Flinn B.S."/>
            <person name="Jenkins J."/>
            <person name="Shu S."/>
            <person name="Flowers D."/>
            <person name="Luo F."/>
            <person name="Wang Y."/>
            <person name="Xia P."/>
            <person name="Barry K."/>
            <person name="Daum C."/>
            <person name="Lipzen A."/>
            <person name="Yoshinaga Y."/>
            <person name="Schmutz J."/>
            <person name="Saski C."/>
            <person name="Vermerris W."/>
            <person name="Kresovich S."/>
        </authorList>
    </citation>
    <scope>NUCLEOTIDE SEQUENCE</scope>
</reference>
<dbReference type="PRINTS" id="PR00385">
    <property type="entry name" value="P450"/>
</dbReference>
<comment type="caution">
    <text evidence="15">The sequence shown here is derived from an EMBL/GenBank/DDBJ whole genome shotgun (WGS) entry which is preliminary data.</text>
</comment>
<comment type="cofactor">
    <cofactor evidence="11">
        <name>heme</name>
        <dbReference type="ChEBI" id="CHEBI:30413"/>
    </cofactor>
</comment>
<name>A0A921UWR3_SORBI</name>
<dbReference type="GO" id="GO:0020037">
    <property type="term" value="F:heme binding"/>
    <property type="evidence" value="ECO:0007669"/>
    <property type="project" value="InterPro"/>
</dbReference>
<evidence type="ECO:0000256" key="11">
    <source>
        <dbReference type="PIRSR" id="PIRSR602401-1"/>
    </source>
</evidence>
<dbReference type="InterPro" id="IPR050193">
    <property type="entry name" value="Cytochrome_P450_71"/>
</dbReference>
<dbReference type="PANTHER" id="PTHR47956">
    <property type="entry name" value="CYTOCHROME P450 71B11-RELATED"/>
    <property type="match status" value="1"/>
</dbReference>
<evidence type="ECO:0000256" key="12">
    <source>
        <dbReference type="RuleBase" id="RU000461"/>
    </source>
</evidence>
<comment type="similarity">
    <text evidence="2 12">Belongs to the cytochrome P450 family.</text>
</comment>
<dbReference type="GO" id="GO:0005506">
    <property type="term" value="F:iron ion binding"/>
    <property type="evidence" value="ECO:0007669"/>
    <property type="project" value="InterPro"/>
</dbReference>
<evidence type="ECO:0000256" key="6">
    <source>
        <dbReference type="ARBA" id="ARBA00022989"/>
    </source>
</evidence>
<comment type="subcellular location">
    <subcellularLocation>
        <location evidence="1">Membrane</location>
        <topology evidence="1">Single-pass membrane protein</topology>
    </subcellularLocation>
</comment>
<keyword evidence="10 14" id="KW-0472">Membrane</keyword>
<keyword evidence="9 12" id="KW-0503">Monooxygenase</keyword>
<evidence type="ECO:0000256" key="1">
    <source>
        <dbReference type="ARBA" id="ARBA00004167"/>
    </source>
</evidence>
<evidence type="ECO:0000256" key="4">
    <source>
        <dbReference type="ARBA" id="ARBA00022692"/>
    </source>
</evidence>
<dbReference type="SUPFAM" id="SSF48264">
    <property type="entry name" value="Cytochrome P450"/>
    <property type="match status" value="1"/>
</dbReference>
<accession>A0A921UWR3</accession>
<keyword evidence="8 11" id="KW-0408">Iron</keyword>
<dbReference type="PRINTS" id="PR00463">
    <property type="entry name" value="EP450I"/>
</dbReference>
<dbReference type="GO" id="GO:0004497">
    <property type="term" value="F:monooxygenase activity"/>
    <property type="evidence" value="ECO:0007669"/>
    <property type="project" value="UniProtKB-KW"/>
</dbReference>
<dbReference type="Proteomes" id="UP000807115">
    <property type="component" value="Chromosome 1"/>
</dbReference>
<evidence type="ECO:0000256" key="14">
    <source>
        <dbReference type="SAM" id="Phobius"/>
    </source>
</evidence>
<protein>
    <submittedName>
        <fullName evidence="15">Uncharacterized protein</fullName>
    </submittedName>
</protein>
<keyword evidence="7 12" id="KW-0560">Oxidoreductase</keyword>
<dbReference type="CDD" id="cd11072">
    <property type="entry name" value="CYP71-like"/>
    <property type="match status" value="1"/>
</dbReference>
<dbReference type="InterPro" id="IPR036396">
    <property type="entry name" value="Cyt_P450_sf"/>
</dbReference>
<dbReference type="InterPro" id="IPR002401">
    <property type="entry name" value="Cyt_P450_E_grp-I"/>
</dbReference>
<evidence type="ECO:0000256" key="5">
    <source>
        <dbReference type="ARBA" id="ARBA00022723"/>
    </source>
</evidence>
<organism evidence="15 16">
    <name type="scientific">Sorghum bicolor</name>
    <name type="common">Sorghum</name>
    <name type="synonym">Sorghum vulgare</name>
    <dbReference type="NCBI Taxonomy" id="4558"/>
    <lineage>
        <taxon>Eukaryota</taxon>
        <taxon>Viridiplantae</taxon>
        <taxon>Streptophyta</taxon>
        <taxon>Embryophyta</taxon>
        <taxon>Tracheophyta</taxon>
        <taxon>Spermatophyta</taxon>
        <taxon>Magnoliopsida</taxon>
        <taxon>Liliopsida</taxon>
        <taxon>Poales</taxon>
        <taxon>Poaceae</taxon>
        <taxon>PACMAD clade</taxon>
        <taxon>Panicoideae</taxon>
        <taxon>Andropogonodae</taxon>
        <taxon>Andropogoneae</taxon>
        <taxon>Sorghinae</taxon>
        <taxon>Sorghum</taxon>
    </lineage>
</organism>
<feature type="region of interest" description="Disordered" evidence="13">
    <location>
        <begin position="48"/>
        <end position="67"/>
    </location>
</feature>
<sequence>MAAVHVIVEGGSSSSPQHQHQQWRLTLVLAVVVPLVFLILLARTRTRRRAKSGSSTEKGRRLLHLPPGPPTLPILGNLHQLGALPHQSLRELARRHGPVMLLRLGSVPTLVVSSAEAAREVMKTRDADCCSRPDTPGARRLSYGHKDVAFSPYGDYWRDMRKLFVVEFLSARRVRAADYAREAEVDKLIGRLSLSSSAGGRPVRLEDHIFRLMDGVIGTVAFGNIYGTEQFAHKKHFHDVLDEAMSAKAGFSAEDYYPNAAGRLLDRLTGAAARRERVFRDLDAFFDTIIDQHLVNPPASRATTPGGAGHGPDLIDVFVDLMEMEERQVDGSFRFTRDHIKGLLSNVFTASVDTSSVTMVWAMAELIRRPAMLRKAQEEVRSVVDGGGGRETERVHPDDVAKLRYLKAVVKETLRLHPAAPLLLPRETLRQVSICGYDVPAKTRVLVNAWAIGRDPRSWGDRPEEFDPDRFNDGGGVGFNGTHFELVPFGAGRRMCPGMGMGVATVEFTLANLLYCFDWELPDGVGVDDVSMQEAGGLSVHKKTPLLLVPTRYKCRSRDQTVVSTQ</sequence>
<evidence type="ECO:0000256" key="7">
    <source>
        <dbReference type="ARBA" id="ARBA00023002"/>
    </source>
</evidence>
<dbReference type="Pfam" id="PF00067">
    <property type="entry name" value="p450"/>
    <property type="match status" value="1"/>
</dbReference>
<dbReference type="GO" id="GO:0016705">
    <property type="term" value="F:oxidoreductase activity, acting on paired donors, with incorporation or reduction of molecular oxygen"/>
    <property type="evidence" value="ECO:0007669"/>
    <property type="project" value="InterPro"/>
</dbReference>
<keyword evidence="6 14" id="KW-1133">Transmembrane helix</keyword>
<feature type="transmembrane region" description="Helical" evidence="14">
    <location>
        <begin position="23"/>
        <end position="42"/>
    </location>
</feature>
<keyword evidence="3 11" id="KW-0349">Heme</keyword>
<keyword evidence="5 11" id="KW-0479">Metal-binding</keyword>
<evidence type="ECO:0000313" key="15">
    <source>
        <dbReference type="EMBL" id="KAG0546643.1"/>
    </source>
</evidence>
<reference evidence="15" key="2">
    <citation type="submission" date="2020-10" db="EMBL/GenBank/DDBJ databases">
        <authorList>
            <person name="Cooper E.A."/>
            <person name="Brenton Z.W."/>
            <person name="Flinn B.S."/>
            <person name="Jenkins J."/>
            <person name="Shu S."/>
            <person name="Flowers D."/>
            <person name="Luo F."/>
            <person name="Wang Y."/>
            <person name="Xia P."/>
            <person name="Barry K."/>
            <person name="Daum C."/>
            <person name="Lipzen A."/>
            <person name="Yoshinaga Y."/>
            <person name="Schmutz J."/>
            <person name="Saski C."/>
            <person name="Vermerris W."/>
            <person name="Kresovich S."/>
        </authorList>
    </citation>
    <scope>NUCLEOTIDE SEQUENCE</scope>
</reference>
<evidence type="ECO:0000256" key="8">
    <source>
        <dbReference type="ARBA" id="ARBA00023004"/>
    </source>
</evidence>
<dbReference type="EMBL" id="CM027680">
    <property type="protein sequence ID" value="KAG0546643.1"/>
    <property type="molecule type" value="Genomic_DNA"/>
</dbReference>
<evidence type="ECO:0000256" key="2">
    <source>
        <dbReference type="ARBA" id="ARBA00010617"/>
    </source>
</evidence>
<dbReference type="GO" id="GO:0016020">
    <property type="term" value="C:membrane"/>
    <property type="evidence" value="ECO:0007669"/>
    <property type="project" value="UniProtKB-SubCell"/>
</dbReference>
<proteinExistence type="inferred from homology"/>
<evidence type="ECO:0000256" key="10">
    <source>
        <dbReference type="ARBA" id="ARBA00023136"/>
    </source>
</evidence>
<dbReference type="InterPro" id="IPR001128">
    <property type="entry name" value="Cyt_P450"/>
</dbReference>
<dbReference type="InterPro" id="IPR017972">
    <property type="entry name" value="Cyt_P450_CS"/>
</dbReference>
<gene>
    <name evidence="15" type="ORF">BDA96_01G012300</name>
</gene>
<dbReference type="PANTHER" id="PTHR47956:SF80">
    <property type="entry name" value="CYTOCHROME P450 71B10"/>
    <property type="match status" value="1"/>
</dbReference>
<evidence type="ECO:0000256" key="13">
    <source>
        <dbReference type="SAM" id="MobiDB-lite"/>
    </source>
</evidence>
<evidence type="ECO:0000313" key="16">
    <source>
        <dbReference type="Proteomes" id="UP000807115"/>
    </source>
</evidence>
<keyword evidence="4 14" id="KW-0812">Transmembrane</keyword>
<dbReference type="FunFam" id="1.10.630.10:FF:000043">
    <property type="entry name" value="Cytochrome P450 99A2"/>
    <property type="match status" value="1"/>
</dbReference>
<feature type="binding site" description="axial binding residue" evidence="11">
    <location>
        <position position="496"/>
    </location>
    <ligand>
        <name>heme</name>
        <dbReference type="ChEBI" id="CHEBI:30413"/>
    </ligand>
    <ligandPart>
        <name>Fe</name>
        <dbReference type="ChEBI" id="CHEBI:18248"/>
    </ligandPart>
</feature>
<dbReference type="AlphaFoldDB" id="A0A921UWR3"/>
<evidence type="ECO:0000256" key="3">
    <source>
        <dbReference type="ARBA" id="ARBA00022617"/>
    </source>
</evidence>